<protein>
    <submittedName>
        <fullName evidence="1">Reverse transcriptase domain-containing protein</fullName>
    </submittedName>
</protein>
<dbReference type="PANTHER" id="PTHR33067">
    <property type="entry name" value="RNA-DIRECTED DNA POLYMERASE-RELATED"/>
    <property type="match status" value="1"/>
</dbReference>
<keyword evidence="1" id="KW-0695">RNA-directed DNA polymerase</keyword>
<keyword evidence="2" id="KW-1185">Reference proteome</keyword>
<dbReference type="Gene3D" id="2.40.70.10">
    <property type="entry name" value="Acid Proteases"/>
    <property type="match status" value="1"/>
</dbReference>
<keyword evidence="1" id="KW-0808">Transferase</keyword>
<dbReference type="GO" id="GO:0003964">
    <property type="term" value="F:RNA-directed DNA polymerase activity"/>
    <property type="evidence" value="ECO:0007669"/>
    <property type="project" value="UniProtKB-KW"/>
</dbReference>
<accession>A0ABQ5AW70</accession>
<organism evidence="1 2">
    <name type="scientific">Tanacetum coccineum</name>
    <dbReference type="NCBI Taxonomy" id="301880"/>
    <lineage>
        <taxon>Eukaryota</taxon>
        <taxon>Viridiplantae</taxon>
        <taxon>Streptophyta</taxon>
        <taxon>Embryophyta</taxon>
        <taxon>Tracheophyta</taxon>
        <taxon>Spermatophyta</taxon>
        <taxon>Magnoliopsida</taxon>
        <taxon>eudicotyledons</taxon>
        <taxon>Gunneridae</taxon>
        <taxon>Pentapetalae</taxon>
        <taxon>asterids</taxon>
        <taxon>campanulids</taxon>
        <taxon>Asterales</taxon>
        <taxon>Asteraceae</taxon>
        <taxon>Asteroideae</taxon>
        <taxon>Anthemideae</taxon>
        <taxon>Anthemidinae</taxon>
        <taxon>Tanacetum</taxon>
    </lineage>
</organism>
<proteinExistence type="predicted"/>
<dbReference type="InterPro" id="IPR021109">
    <property type="entry name" value="Peptidase_aspartic_dom_sf"/>
</dbReference>
<comment type="caution">
    <text evidence="1">The sequence shown here is derived from an EMBL/GenBank/DDBJ whole genome shotgun (WGS) entry which is preliminary data.</text>
</comment>
<reference evidence="1" key="1">
    <citation type="journal article" date="2022" name="Int. J. Mol. Sci.">
        <title>Draft Genome of Tanacetum Coccineum: Genomic Comparison of Closely Related Tanacetum-Family Plants.</title>
        <authorList>
            <person name="Yamashiro T."/>
            <person name="Shiraishi A."/>
            <person name="Nakayama K."/>
            <person name="Satake H."/>
        </authorList>
    </citation>
    <scope>NUCLEOTIDE SEQUENCE</scope>
</reference>
<evidence type="ECO:0000313" key="1">
    <source>
        <dbReference type="EMBL" id="GJT05326.1"/>
    </source>
</evidence>
<dbReference type="EMBL" id="BQNB010012578">
    <property type="protein sequence ID" value="GJT05326.1"/>
    <property type="molecule type" value="Genomic_DNA"/>
</dbReference>
<dbReference type="CDD" id="cd00303">
    <property type="entry name" value="retropepsin_like"/>
    <property type="match status" value="1"/>
</dbReference>
<sequence>MSLVEALALMPKYAEMLKDILSNKEKLLELANTPLNENCSAVLLKKLPEKLRDLRKFLIPCDFSELEKCMALANLGASINLMPLSVWKKLMLPELVPTRMILELDNRSIAYPTGITEDVFIQVDKFTFPVDFVVVDYDVDPRDPLILGRPFLRTARALVDVHREELILKVGDEKLTFNVNSTSKYPYKHGKYGIPTVLPSSSSDPLSGSTTSHFDHSLPDYEAFCFDVDHQKEKSSGTTTSYFDHSLPDYEAFCFDVDHQKENNSGKFEDLIYYDPSIDPPPIAERSDYHHEEFFDELAHIISPPEYDHFYFDIEVDPAELTRILNENLSSESVNLNKIIENNESKFQTLTELPTSHELNFLCLLLCSTDSTLSKEFSKTGHLVSFPSGNEDKVFDPGILIINGIHYFARKFSRLPNDNFKINKRDIFSEISLKIKSLICFHPKDKEIRGGQASDSIPSDESKVHFEVLSVLWGNRLLILDSSLSLFSYHIRKWVPLANVDATSTMTWQVGPISDTWRWLSNASLLCQCAGAGSVRGSGFEPMIGWQVRGLGKRGNDWRF</sequence>
<dbReference type="Proteomes" id="UP001151760">
    <property type="component" value="Unassembled WGS sequence"/>
</dbReference>
<gene>
    <name evidence="1" type="ORF">Tco_0839788</name>
</gene>
<name>A0ABQ5AW70_9ASTR</name>
<reference evidence="1" key="2">
    <citation type="submission" date="2022-01" db="EMBL/GenBank/DDBJ databases">
        <authorList>
            <person name="Yamashiro T."/>
            <person name="Shiraishi A."/>
            <person name="Satake H."/>
            <person name="Nakayama K."/>
        </authorList>
    </citation>
    <scope>NUCLEOTIDE SEQUENCE</scope>
</reference>
<dbReference type="PANTHER" id="PTHR33067:SF9">
    <property type="entry name" value="RNA-DIRECTED DNA POLYMERASE"/>
    <property type="match status" value="1"/>
</dbReference>
<evidence type="ECO:0000313" key="2">
    <source>
        <dbReference type="Proteomes" id="UP001151760"/>
    </source>
</evidence>
<keyword evidence="1" id="KW-0548">Nucleotidyltransferase</keyword>